<dbReference type="InterPro" id="IPR017946">
    <property type="entry name" value="PLC-like_Pdiesterase_TIM-brl"/>
</dbReference>
<comment type="caution">
    <text evidence="2">The sequence shown here is derived from an EMBL/GenBank/DDBJ whole genome shotgun (WGS) entry which is preliminary data.</text>
</comment>
<accession>A0A7W3P7D0</accession>
<protein>
    <submittedName>
        <fullName evidence="2">Glycerophosphoryl diester phosphodiesterase</fullName>
    </submittedName>
</protein>
<gene>
    <name evidence="2" type="ORF">FHX74_003647</name>
</gene>
<dbReference type="CDD" id="cd08556">
    <property type="entry name" value="GDPD"/>
    <property type="match status" value="1"/>
</dbReference>
<dbReference type="Proteomes" id="UP000523079">
    <property type="component" value="Unassembled WGS sequence"/>
</dbReference>
<dbReference type="AlphaFoldDB" id="A0A7W3P7D0"/>
<dbReference type="SUPFAM" id="SSF51695">
    <property type="entry name" value="PLC-like phosphodiesterases"/>
    <property type="match status" value="1"/>
</dbReference>
<dbReference type="GO" id="GO:0006629">
    <property type="term" value="P:lipid metabolic process"/>
    <property type="evidence" value="ECO:0007669"/>
    <property type="project" value="InterPro"/>
</dbReference>
<dbReference type="GO" id="GO:0008081">
    <property type="term" value="F:phosphoric diester hydrolase activity"/>
    <property type="evidence" value="ECO:0007669"/>
    <property type="project" value="InterPro"/>
</dbReference>
<name>A0A7W3P7D0_9ACTN</name>
<evidence type="ECO:0000313" key="2">
    <source>
        <dbReference type="EMBL" id="MBA8796006.1"/>
    </source>
</evidence>
<dbReference type="EMBL" id="JACGWT010000006">
    <property type="protein sequence ID" value="MBA8796006.1"/>
    <property type="molecule type" value="Genomic_DNA"/>
</dbReference>
<dbReference type="Gene3D" id="3.20.20.190">
    <property type="entry name" value="Phosphatidylinositol (PI) phosphodiesterase"/>
    <property type="match status" value="1"/>
</dbReference>
<evidence type="ECO:0000313" key="3">
    <source>
        <dbReference type="Proteomes" id="UP000523079"/>
    </source>
</evidence>
<dbReference type="PANTHER" id="PTHR46211:SF1">
    <property type="entry name" value="GLYCEROPHOSPHODIESTER PHOSPHODIESTERASE, CYTOPLASMIC"/>
    <property type="match status" value="1"/>
</dbReference>
<feature type="domain" description="GP-PDE" evidence="1">
    <location>
        <begin position="22"/>
        <end position="258"/>
    </location>
</feature>
<keyword evidence="3" id="KW-1185">Reference proteome</keyword>
<dbReference type="InterPro" id="IPR030395">
    <property type="entry name" value="GP_PDE_dom"/>
</dbReference>
<dbReference type="RefSeq" id="WP_182561595.1">
    <property type="nucleotide sequence ID" value="NZ_JACGWT010000006.1"/>
</dbReference>
<dbReference type="Pfam" id="PF03009">
    <property type="entry name" value="GDPD"/>
    <property type="match status" value="1"/>
</dbReference>
<sequence>MTGRRPAAKGPIGTRRIGTSAVVAVAHRGDPWRHRENTLPAVAEAVRARADVVEIDVKTSAEGDVVVLHDDTLDRLWGDPRAVTACSYVELAALGGGGPGIPTLDTVLALLGGTGTALMIDMDAPRWAEPAWTTVQRAIETRVITRDEVLWCGRTDALATVRGLDPDARIVLSWDESDGADHDGPGTLPPDAHLETLRPEAVNPHWPMITGEALAWARDHRIPLCCWTVDDEDTMRALIAAGVRAMISNDIRTLRRVIDETTEETA</sequence>
<proteinExistence type="predicted"/>
<organism evidence="2 3">
    <name type="scientific">Microlunatus kandeliicorticis</name>
    <dbReference type="NCBI Taxonomy" id="1759536"/>
    <lineage>
        <taxon>Bacteria</taxon>
        <taxon>Bacillati</taxon>
        <taxon>Actinomycetota</taxon>
        <taxon>Actinomycetes</taxon>
        <taxon>Propionibacteriales</taxon>
        <taxon>Propionibacteriaceae</taxon>
        <taxon>Microlunatus</taxon>
    </lineage>
</organism>
<evidence type="ECO:0000259" key="1">
    <source>
        <dbReference type="PROSITE" id="PS51704"/>
    </source>
</evidence>
<dbReference type="PROSITE" id="PS51704">
    <property type="entry name" value="GP_PDE"/>
    <property type="match status" value="1"/>
</dbReference>
<reference evidence="2 3" key="1">
    <citation type="submission" date="2020-07" db="EMBL/GenBank/DDBJ databases">
        <title>Sequencing the genomes of 1000 actinobacteria strains.</title>
        <authorList>
            <person name="Klenk H.-P."/>
        </authorList>
    </citation>
    <scope>NUCLEOTIDE SEQUENCE [LARGE SCALE GENOMIC DNA]</scope>
    <source>
        <strain evidence="2 3">DSM 100723</strain>
    </source>
</reference>
<dbReference type="PANTHER" id="PTHR46211">
    <property type="entry name" value="GLYCEROPHOSPHORYL DIESTER PHOSPHODIESTERASE"/>
    <property type="match status" value="1"/>
</dbReference>